<dbReference type="InterPro" id="IPR005836">
    <property type="entry name" value="ADP_Glu_pyroP_CS"/>
</dbReference>
<keyword evidence="6 9" id="KW-0067">ATP-binding</keyword>
<dbReference type="InterPro" id="IPR029044">
    <property type="entry name" value="Nucleotide-diphossugar_trans"/>
</dbReference>
<keyword evidence="7 9" id="KW-0320">Glycogen biosynthesis</keyword>
<dbReference type="InterPro" id="IPR011831">
    <property type="entry name" value="ADP-Glc_PPase"/>
</dbReference>
<comment type="caution">
    <text evidence="12">The sequence shown here is derived from an EMBL/GenBank/DDBJ whole genome shotgun (WGS) entry which is preliminary data.</text>
</comment>
<dbReference type="Pfam" id="PF24894">
    <property type="entry name" value="Hexapep_GlmU"/>
    <property type="match status" value="1"/>
</dbReference>
<reference evidence="12" key="1">
    <citation type="submission" date="2022-02" db="EMBL/GenBank/DDBJ databases">
        <authorList>
            <person name="Leng L."/>
        </authorList>
    </citation>
    <scope>NUCLEOTIDE SEQUENCE</scope>
    <source>
        <strain evidence="12">JI</strain>
    </source>
</reference>
<sequence length="391" mass="43875">MYKKEVIAMLLAGGQGSRLGCLTRNIPKPALSFGAKYRIIDFSLSNCVNSNIDTVGVLTQYKHFLLNSYIGTGLAWDLDNNSHGGVHILPPFVRESGGSWYKGTANAIYQNIDFINFYNPEYVLIISGDHVYKMNYEAMLTYHKEQNADVTVSVLEVPSEEVSRFGIVTADKQGRIFKFTEKPKESDSNLASMGIYIFNWPVLKRALIEDEENPDSNNDFGQNVLPMLLNKEKRLFAYGFQGYWKDVGTIESYYDANMELLKEKPSFDIFESDIRIFSNDEILPPHYIGPKARVNNCLIGNGCKILGEIKNSIVASGVYVGERCRVEDSILLPNSKIMNDSRVYKAIIGEHTSISAFSFISSIKKGVNTRQAEITVVERSGIITEDFQALA</sequence>
<dbReference type="SUPFAM" id="SSF51161">
    <property type="entry name" value="Trimeric LpxA-like enzymes"/>
    <property type="match status" value="1"/>
</dbReference>
<dbReference type="PANTHER" id="PTHR43523:SF2">
    <property type="entry name" value="GLUCOSE-1-PHOSPHATE ADENYLYLTRANSFERASE"/>
    <property type="match status" value="1"/>
</dbReference>
<feature type="domain" description="Glucose-1-phosphate adenylyltransferase/Bifunctional protein GlmU-like C-terminal hexapeptide" evidence="11">
    <location>
        <begin position="292"/>
        <end position="356"/>
    </location>
</feature>
<dbReference type="HAMAP" id="MF_00624">
    <property type="entry name" value="GlgC"/>
    <property type="match status" value="1"/>
</dbReference>
<dbReference type="Pfam" id="PF00483">
    <property type="entry name" value="NTP_transferase"/>
    <property type="match status" value="1"/>
</dbReference>
<dbReference type="InterPro" id="IPR056818">
    <property type="entry name" value="GlmU/GlgC-like_hexapep"/>
</dbReference>
<dbReference type="AlphaFoldDB" id="A0A9X4H8A4"/>
<comment type="pathway">
    <text evidence="9">Glycan biosynthesis; glycogen biosynthesis.</text>
</comment>
<evidence type="ECO:0000259" key="10">
    <source>
        <dbReference type="Pfam" id="PF00483"/>
    </source>
</evidence>
<evidence type="ECO:0000256" key="8">
    <source>
        <dbReference type="ARBA" id="ARBA00023277"/>
    </source>
</evidence>
<keyword evidence="3 9" id="KW-0808">Transferase</keyword>
<evidence type="ECO:0000256" key="2">
    <source>
        <dbReference type="ARBA" id="ARBA00022600"/>
    </source>
</evidence>
<dbReference type="GO" id="GO:0005978">
    <property type="term" value="P:glycogen biosynthetic process"/>
    <property type="evidence" value="ECO:0007669"/>
    <property type="project" value="UniProtKB-UniRule"/>
</dbReference>
<evidence type="ECO:0000256" key="6">
    <source>
        <dbReference type="ARBA" id="ARBA00022840"/>
    </source>
</evidence>
<dbReference type="RefSeq" id="WP_277444144.1">
    <property type="nucleotide sequence ID" value="NZ_JAKOAV010000018.1"/>
</dbReference>
<keyword evidence="5 9" id="KW-0547">Nucleotide-binding</keyword>
<keyword evidence="4 9" id="KW-0548">Nucleotidyltransferase</keyword>
<feature type="binding site" evidence="9">
    <location>
        <position position="192"/>
    </location>
    <ligand>
        <name>alpha-D-glucose 1-phosphate</name>
        <dbReference type="ChEBI" id="CHEBI:58601"/>
    </ligand>
</feature>
<dbReference type="EMBL" id="JAKOAV010000018">
    <property type="protein sequence ID" value="MDF9408764.1"/>
    <property type="molecule type" value="Genomic_DNA"/>
</dbReference>
<feature type="domain" description="Nucleotidyl transferase" evidence="10">
    <location>
        <begin position="8"/>
        <end position="262"/>
    </location>
</feature>
<dbReference type="EC" id="2.7.7.27" evidence="9"/>
<dbReference type="GO" id="GO:0005524">
    <property type="term" value="F:ATP binding"/>
    <property type="evidence" value="ECO:0007669"/>
    <property type="project" value="UniProtKB-KW"/>
</dbReference>
<accession>A0A9X4H8A4</accession>
<keyword evidence="2 9" id="KW-0321">Glycogen metabolism</keyword>
<dbReference type="InterPro" id="IPR023049">
    <property type="entry name" value="GlgC_bac"/>
</dbReference>
<dbReference type="PROSITE" id="PS00810">
    <property type="entry name" value="ADP_GLC_PYROPHOSPH_3"/>
    <property type="match status" value="1"/>
</dbReference>
<feature type="binding site" evidence="9">
    <location>
        <position position="166"/>
    </location>
    <ligand>
        <name>alpha-D-glucose 1-phosphate</name>
        <dbReference type="ChEBI" id="CHEBI:58601"/>
    </ligand>
</feature>
<name>A0A9X4H8A4_9FIRM</name>
<keyword evidence="8 9" id="KW-0119">Carbohydrate metabolism</keyword>
<protein>
    <recommendedName>
        <fullName evidence="9">Glucose-1-phosphate adenylyltransferase</fullName>
        <ecNumber evidence="9">2.7.7.27</ecNumber>
    </recommendedName>
    <alternativeName>
        <fullName evidence="9">ADP-glucose pyrophosphorylase</fullName>
        <shortName evidence="9">ADPGlc PPase</shortName>
    </alternativeName>
    <alternativeName>
        <fullName evidence="9">ADP-glucose synthase</fullName>
    </alternativeName>
</protein>
<feature type="binding site" evidence="9">
    <location>
        <begin position="181"/>
        <end position="182"/>
    </location>
    <ligand>
        <name>alpha-D-glucose 1-phosphate</name>
        <dbReference type="ChEBI" id="CHEBI:58601"/>
    </ligand>
</feature>
<dbReference type="CDD" id="cd02508">
    <property type="entry name" value="ADP_Glucose_PP"/>
    <property type="match status" value="1"/>
</dbReference>
<dbReference type="PROSITE" id="PS00809">
    <property type="entry name" value="ADP_GLC_PYROPHOSPH_2"/>
    <property type="match status" value="1"/>
</dbReference>
<dbReference type="GO" id="GO:0008878">
    <property type="term" value="F:glucose-1-phosphate adenylyltransferase activity"/>
    <property type="evidence" value="ECO:0007669"/>
    <property type="project" value="UniProtKB-UniRule"/>
</dbReference>
<evidence type="ECO:0000256" key="1">
    <source>
        <dbReference type="ARBA" id="ARBA00010443"/>
    </source>
</evidence>
<evidence type="ECO:0000313" key="12">
    <source>
        <dbReference type="EMBL" id="MDF9408764.1"/>
    </source>
</evidence>
<comment type="catalytic activity">
    <reaction evidence="9">
        <text>alpha-D-glucose 1-phosphate + ATP + H(+) = ADP-alpha-D-glucose + diphosphate</text>
        <dbReference type="Rhea" id="RHEA:12120"/>
        <dbReference type="ChEBI" id="CHEBI:15378"/>
        <dbReference type="ChEBI" id="CHEBI:30616"/>
        <dbReference type="ChEBI" id="CHEBI:33019"/>
        <dbReference type="ChEBI" id="CHEBI:57498"/>
        <dbReference type="ChEBI" id="CHEBI:58601"/>
        <dbReference type="EC" id="2.7.7.27"/>
    </reaction>
</comment>
<evidence type="ECO:0000256" key="4">
    <source>
        <dbReference type="ARBA" id="ARBA00022695"/>
    </source>
</evidence>
<gene>
    <name evidence="9" type="primary">glgC</name>
    <name evidence="12" type="ORF">L7E55_10420</name>
</gene>
<evidence type="ECO:0000256" key="7">
    <source>
        <dbReference type="ARBA" id="ARBA00023056"/>
    </source>
</evidence>
<comment type="similarity">
    <text evidence="1 9">Belongs to the bacterial/plant glucose-1-phosphate adenylyltransferase family.</text>
</comment>
<dbReference type="Proteomes" id="UP001154312">
    <property type="component" value="Unassembled WGS sequence"/>
</dbReference>
<comment type="function">
    <text evidence="9">Involved in the biosynthesis of ADP-glucose, a building block required for the elongation reactions to produce glycogen. Catalyzes the reaction between ATP and alpha-D-glucose 1-phosphate (G1P) to produce pyrophosphate and ADP-Glc.</text>
</comment>
<dbReference type="PANTHER" id="PTHR43523">
    <property type="entry name" value="GLUCOSE-1-PHOSPHATE ADENYLYLTRANSFERASE-RELATED"/>
    <property type="match status" value="1"/>
</dbReference>
<evidence type="ECO:0000256" key="5">
    <source>
        <dbReference type="ARBA" id="ARBA00022741"/>
    </source>
</evidence>
<dbReference type="Gene3D" id="3.90.550.10">
    <property type="entry name" value="Spore Coat Polysaccharide Biosynthesis Protein SpsA, Chain A"/>
    <property type="match status" value="1"/>
</dbReference>
<feature type="site" description="Could play a key role in the communication between the regulatory and the substrate sites" evidence="9">
    <location>
        <position position="100"/>
    </location>
</feature>
<keyword evidence="13" id="KW-1185">Reference proteome</keyword>
<dbReference type="NCBIfam" id="NF003670">
    <property type="entry name" value="PRK05293.1"/>
    <property type="match status" value="1"/>
</dbReference>
<evidence type="ECO:0000313" key="13">
    <source>
        <dbReference type="Proteomes" id="UP001154312"/>
    </source>
</evidence>
<feature type="site" description="Could play a key role in the communication between the regulatory and the substrate sites" evidence="9">
    <location>
        <position position="60"/>
    </location>
</feature>
<dbReference type="NCBIfam" id="TIGR02091">
    <property type="entry name" value="glgC"/>
    <property type="match status" value="1"/>
</dbReference>
<dbReference type="Gene3D" id="2.160.10.10">
    <property type="entry name" value="Hexapeptide repeat proteins"/>
    <property type="match status" value="1"/>
</dbReference>
<organism evidence="12 13">
    <name type="scientific">Pelotomaculum isophthalicicum JI</name>
    <dbReference type="NCBI Taxonomy" id="947010"/>
    <lineage>
        <taxon>Bacteria</taxon>
        <taxon>Bacillati</taxon>
        <taxon>Bacillota</taxon>
        <taxon>Clostridia</taxon>
        <taxon>Eubacteriales</taxon>
        <taxon>Desulfotomaculaceae</taxon>
        <taxon>Pelotomaculum</taxon>
    </lineage>
</organism>
<comment type="subunit">
    <text evidence="9">Homotetramer.</text>
</comment>
<dbReference type="SUPFAM" id="SSF53448">
    <property type="entry name" value="Nucleotide-diphospho-sugar transferases"/>
    <property type="match status" value="1"/>
</dbReference>
<feature type="binding site" evidence="9">
    <location>
        <position position="101"/>
    </location>
    <ligand>
        <name>alpha-D-glucose 1-phosphate</name>
        <dbReference type="ChEBI" id="CHEBI:58601"/>
    </ligand>
</feature>
<evidence type="ECO:0000256" key="9">
    <source>
        <dbReference type="HAMAP-Rule" id="MF_00624"/>
    </source>
</evidence>
<dbReference type="InterPro" id="IPR005835">
    <property type="entry name" value="NTP_transferase_dom"/>
</dbReference>
<dbReference type="InterPro" id="IPR011004">
    <property type="entry name" value="Trimer_LpxA-like_sf"/>
</dbReference>
<evidence type="ECO:0000259" key="11">
    <source>
        <dbReference type="Pfam" id="PF24894"/>
    </source>
</evidence>
<proteinExistence type="inferred from homology"/>
<evidence type="ECO:0000256" key="3">
    <source>
        <dbReference type="ARBA" id="ARBA00022679"/>
    </source>
</evidence>